<dbReference type="InterPro" id="IPR045864">
    <property type="entry name" value="aa-tRNA-synth_II/BPL/LPL"/>
</dbReference>
<dbReference type="PROSITE" id="PS50890">
    <property type="entry name" value="PUA"/>
    <property type="match status" value="1"/>
</dbReference>
<evidence type="ECO:0000256" key="2">
    <source>
        <dbReference type="ARBA" id="ARBA00006703"/>
    </source>
</evidence>
<proteinExistence type="inferred from homology"/>
<sequence length="517" mass="60088">MNTELYLDSRQFSIVKLIVETNGIEINDLASKLGVKPESLMRDLTSLESHGLIRVDKLEKTRLVLTSEALEALEKGLVEERIHRVMYRCIDRSVNEFIDCVSRESGLSSNMVKIGLQYLIKGKCIVIDKKIVKLYDDSRCLDVLEEAAWIKSFLRRLDEALSQDIMVLLKRRKLIEEEKEQVIVVYPEEKLREAFHRGLVKEKKVITVVKPSLANELDKYVIKTFDPNQPTPRVRSGRTSAYIDFLDEIREILVYMGFEEVKGKHVEVEFWNFDVLFQAQDHPARDIHDTFYVKNKIRERIPKDLLERAKSIHEKYWGYVWDEKQAFKPILRTQTTAVTIRALYERGAGDYRVFTIDRVFRPEDLDPKHSMEFHQVDGIIVGKNVSFKHLLAFFKEFSSALGIREIWFKPAYFPFTEPSVEGFVKHPRLGWMEVFPGGMFRPEVLEIVGVKGVNVAAWCFGVDRLAMAVLDIDDIRDLFTRDLNYILSMKNVLLPFFTRRTSAGEVRVVKTIHMGKS</sequence>
<dbReference type="GO" id="GO:0006432">
    <property type="term" value="P:phenylalanyl-tRNA aminoacylation"/>
    <property type="evidence" value="ECO:0007669"/>
    <property type="project" value="InterPro"/>
</dbReference>
<dbReference type="EC" id="6.1.1.20" evidence="3"/>
<evidence type="ECO:0000256" key="10">
    <source>
        <dbReference type="ARBA" id="ARBA00022917"/>
    </source>
</evidence>
<dbReference type="PROSITE" id="PS50862">
    <property type="entry name" value="AA_TRNA_LIGASE_II"/>
    <property type="match status" value="1"/>
</dbReference>
<organism evidence="14">
    <name type="scientific">Staphylothermus marinus</name>
    <dbReference type="NCBI Taxonomy" id="2280"/>
    <lineage>
        <taxon>Archaea</taxon>
        <taxon>Thermoproteota</taxon>
        <taxon>Thermoprotei</taxon>
        <taxon>Desulfurococcales</taxon>
        <taxon>Desulfurococcaceae</taxon>
        <taxon>Staphylothermus</taxon>
    </lineage>
</organism>
<dbReference type="SUPFAM" id="SSF46785">
    <property type="entry name" value="Winged helix' DNA-binding domain"/>
    <property type="match status" value="1"/>
</dbReference>
<dbReference type="Gene3D" id="3.30.930.10">
    <property type="entry name" value="Bira Bifunctional Protein, Domain 2"/>
    <property type="match status" value="1"/>
</dbReference>
<dbReference type="InterPro" id="IPR036388">
    <property type="entry name" value="WH-like_DNA-bd_sf"/>
</dbReference>
<evidence type="ECO:0000256" key="5">
    <source>
        <dbReference type="ARBA" id="ARBA00022598"/>
    </source>
</evidence>
<dbReference type="Pfam" id="PF01047">
    <property type="entry name" value="MarR"/>
    <property type="match status" value="1"/>
</dbReference>
<keyword evidence="10" id="KW-0648">Protein biosynthesis</keyword>
<keyword evidence="9" id="KW-0460">Magnesium</keyword>
<evidence type="ECO:0000313" key="13">
    <source>
        <dbReference type="EMBL" id="HGQ59555.1"/>
    </source>
</evidence>
<reference evidence="14" key="1">
    <citation type="journal article" date="2020" name="mSystems">
        <title>Genome- and Community-Level Interaction Insights into Carbon Utilization and Element Cycling Functions of Hydrothermarchaeota in Hydrothermal Sediment.</title>
        <authorList>
            <person name="Zhou Z."/>
            <person name="Liu Y."/>
            <person name="Xu W."/>
            <person name="Pan J."/>
            <person name="Luo Z.H."/>
            <person name="Li M."/>
        </authorList>
    </citation>
    <scope>NUCLEOTIDE SEQUENCE [LARGE SCALE GENOMIC DNA]</scope>
    <source>
        <strain evidence="13">SpSt-638</strain>
        <strain evidence="14">SpSt-648</strain>
    </source>
</reference>
<dbReference type="CDD" id="cd00496">
    <property type="entry name" value="PheRS_alpha_core"/>
    <property type="match status" value="1"/>
</dbReference>
<dbReference type="GO" id="GO:0000049">
    <property type="term" value="F:tRNA binding"/>
    <property type="evidence" value="ECO:0007669"/>
    <property type="project" value="InterPro"/>
</dbReference>
<dbReference type="Pfam" id="PF01409">
    <property type="entry name" value="tRNA-synt_2d"/>
    <property type="match status" value="1"/>
</dbReference>
<accession>A0A7C4JKW1</accession>
<keyword evidence="11" id="KW-0030">Aminoacyl-tRNA synthetase</keyword>
<evidence type="ECO:0000256" key="9">
    <source>
        <dbReference type="ARBA" id="ARBA00022842"/>
    </source>
</evidence>
<protein>
    <recommendedName>
        <fullName evidence="3">phenylalanine--tRNA ligase</fullName>
        <ecNumber evidence="3">6.1.1.20</ecNumber>
    </recommendedName>
</protein>
<evidence type="ECO:0000256" key="11">
    <source>
        <dbReference type="ARBA" id="ARBA00023146"/>
    </source>
</evidence>
<evidence type="ECO:0000313" key="14">
    <source>
        <dbReference type="EMBL" id="HGQ73560.1"/>
    </source>
</evidence>
<evidence type="ECO:0000256" key="4">
    <source>
        <dbReference type="ARBA" id="ARBA00022490"/>
    </source>
</evidence>
<feature type="domain" description="Aminoacyl-transfer RNA synthetases class-II family profile" evidence="12">
    <location>
        <begin position="249"/>
        <end position="495"/>
    </location>
</feature>
<dbReference type="InterPro" id="IPR006195">
    <property type="entry name" value="aa-tRNA-synth_II"/>
</dbReference>
<keyword evidence="7" id="KW-0547">Nucleotide-binding</keyword>
<dbReference type="GO" id="GO:0004826">
    <property type="term" value="F:phenylalanine-tRNA ligase activity"/>
    <property type="evidence" value="ECO:0007669"/>
    <property type="project" value="UniProtKB-EC"/>
</dbReference>
<keyword evidence="5 14" id="KW-0436">Ligase</keyword>
<dbReference type="SUPFAM" id="SSF55681">
    <property type="entry name" value="Class II aaRS and biotin synthetases"/>
    <property type="match status" value="1"/>
</dbReference>
<keyword evidence="8" id="KW-0067">ATP-binding</keyword>
<comment type="similarity">
    <text evidence="2">Belongs to the class-II aminoacyl-tRNA synthetase family. Phe-tRNA synthetase alpha subunit type 2 subfamily.</text>
</comment>
<evidence type="ECO:0000259" key="12">
    <source>
        <dbReference type="PROSITE" id="PS50862"/>
    </source>
</evidence>
<keyword evidence="6" id="KW-0479">Metal-binding</keyword>
<name>A0A7C4JKW1_STAMA</name>
<dbReference type="InterPro" id="IPR000835">
    <property type="entry name" value="HTH_MarR-typ"/>
</dbReference>
<dbReference type="InterPro" id="IPR002319">
    <property type="entry name" value="Phenylalanyl-tRNA_Synthase"/>
</dbReference>
<dbReference type="PANTHER" id="PTHR11538">
    <property type="entry name" value="PHENYLALANYL-TRNA SYNTHETASE"/>
    <property type="match status" value="1"/>
</dbReference>
<dbReference type="GO" id="GO:0005524">
    <property type="term" value="F:ATP binding"/>
    <property type="evidence" value="ECO:0007669"/>
    <property type="project" value="UniProtKB-KW"/>
</dbReference>
<dbReference type="InterPro" id="IPR036390">
    <property type="entry name" value="WH_DNA-bd_sf"/>
</dbReference>
<dbReference type="EMBL" id="DTBE01000063">
    <property type="protein sequence ID" value="HGQ59555.1"/>
    <property type="molecule type" value="Genomic_DNA"/>
</dbReference>
<evidence type="ECO:0000256" key="7">
    <source>
        <dbReference type="ARBA" id="ARBA00022741"/>
    </source>
</evidence>
<keyword evidence="4" id="KW-0963">Cytoplasm</keyword>
<gene>
    <name evidence="13" type="ORF">ENU09_02415</name>
    <name evidence="14" type="ORF">ENU20_00565</name>
</gene>
<dbReference type="GO" id="GO:0046872">
    <property type="term" value="F:metal ion binding"/>
    <property type="evidence" value="ECO:0007669"/>
    <property type="project" value="UniProtKB-KW"/>
</dbReference>
<dbReference type="Gene3D" id="1.10.10.10">
    <property type="entry name" value="Winged helix-like DNA-binding domain superfamily/Winged helix DNA-binding domain"/>
    <property type="match status" value="1"/>
</dbReference>
<dbReference type="NCBIfam" id="TIGR00468">
    <property type="entry name" value="pheS"/>
    <property type="match status" value="1"/>
</dbReference>
<dbReference type="EMBL" id="DTBP01000006">
    <property type="protein sequence ID" value="HGQ73560.1"/>
    <property type="molecule type" value="Genomic_DNA"/>
</dbReference>
<evidence type="ECO:0000256" key="8">
    <source>
        <dbReference type="ARBA" id="ARBA00022840"/>
    </source>
</evidence>
<evidence type="ECO:0000256" key="1">
    <source>
        <dbReference type="ARBA" id="ARBA00004496"/>
    </source>
</evidence>
<evidence type="ECO:0000256" key="6">
    <source>
        <dbReference type="ARBA" id="ARBA00022723"/>
    </source>
</evidence>
<dbReference type="PANTHER" id="PTHR11538:SF40">
    <property type="entry name" value="PHENYLALANINE--TRNA LIGASE ALPHA SUBUNIT"/>
    <property type="match status" value="1"/>
</dbReference>
<comment type="subcellular location">
    <subcellularLocation>
        <location evidence="1">Cytoplasm</location>
    </subcellularLocation>
</comment>
<comment type="caution">
    <text evidence="14">The sequence shown here is derived from an EMBL/GenBank/DDBJ whole genome shotgun (WGS) entry which is preliminary data.</text>
</comment>
<dbReference type="AlphaFoldDB" id="A0A7C4JKW1"/>
<dbReference type="InterPro" id="IPR004529">
    <property type="entry name" value="Phe-tRNA-synth_IIc_asu"/>
</dbReference>
<dbReference type="GO" id="GO:0005737">
    <property type="term" value="C:cytoplasm"/>
    <property type="evidence" value="ECO:0007669"/>
    <property type="project" value="UniProtKB-SubCell"/>
</dbReference>
<dbReference type="NCBIfam" id="NF003210">
    <property type="entry name" value="PRK04172.1"/>
    <property type="match status" value="1"/>
</dbReference>
<evidence type="ECO:0000256" key="3">
    <source>
        <dbReference type="ARBA" id="ARBA00012814"/>
    </source>
</evidence>
<dbReference type="GO" id="GO:0003700">
    <property type="term" value="F:DNA-binding transcription factor activity"/>
    <property type="evidence" value="ECO:0007669"/>
    <property type="project" value="InterPro"/>
</dbReference>